<organism evidence="2 3">
    <name type="scientific">Blastococcus brunescens</name>
    <dbReference type="NCBI Taxonomy" id="1564165"/>
    <lineage>
        <taxon>Bacteria</taxon>
        <taxon>Bacillati</taxon>
        <taxon>Actinomycetota</taxon>
        <taxon>Actinomycetes</taxon>
        <taxon>Geodermatophilales</taxon>
        <taxon>Geodermatophilaceae</taxon>
        <taxon>Blastococcus</taxon>
    </lineage>
</organism>
<reference evidence="2 3" key="1">
    <citation type="submission" date="2023-12" db="EMBL/GenBank/DDBJ databases">
        <title>Blastococcus brunescens sp. nov., an actonobacterium isolated from sandstone collected in sahara desert.</title>
        <authorList>
            <person name="Gtari M."/>
            <person name="Ghodhbane F."/>
        </authorList>
    </citation>
    <scope>NUCLEOTIDE SEQUENCE [LARGE SCALE GENOMIC DNA]</scope>
    <source>
        <strain evidence="2 3">BMG 8361</strain>
    </source>
</reference>
<dbReference type="Proteomes" id="UP001324287">
    <property type="component" value="Chromosome"/>
</dbReference>
<feature type="signal peptide" evidence="1">
    <location>
        <begin position="1"/>
        <end position="23"/>
    </location>
</feature>
<keyword evidence="3" id="KW-1185">Reference proteome</keyword>
<dbReference type="EMBL" id="CP141261">
    <property type="protein sequence ID" value="WRL66167.1"/>
    <property type="molecule type" value="Genomic_DNA"/>
</dbReference>
<keyword evidence="1" id="KW-0732">Signal</keyword>
<name>A0ABZ1B711_9ACTN</name>
<evidence type="ECO:0000313" key="3">
    <source>
        <dbReference type="Proteomes" id="UP001324287"/>
    </source>
</evidence>
<feature type="chain" id="PRO_5046567057" evidence="1">
    <location>
        <begin position="24"/>
        <end position="278"/>
    </location>
</feature>
<dbReference type="RefSeq" id="WP_324277484.1">
    <property type="nucleotide sequence ID" value="NZ_CP141261.1"/>
</dbReference>
<evidence type="ECO:0000256" key="1">
    <source>
        <dbReference type="SAM" id="SignalP"/>
    </source>
</evidence>
<dbReference type="PROSITE" id="PS51257">
    <property type="entry name" value="PROKAR_LIPOPROTEIN"/>
    <property type="match status" value="1"/>
</dbReference>
<gene>
    <name evidence="2" type="ORF">U6N30_12135</name>
</gene>
<sequence>MHRTTGTRAARRLALGGASLALAATMVACGSDDSGGEDTQTAAETSAAEAADPAQFCEAAVEVEAAFGMGPDVDFETATPEEMQAALEEFGGRVEPLLSRVEETAPDEIADDVETAASLAREAMSSGDTAALDGPEFQEADAAMDEYMLAECGYEQLEATGVDYEYEGIPDSIEAGTVAVTFHNEGEELHEIGLARINDDVTMPVEELLMLPEEEAMSMVTFTGAAFAEPGASDTTFLQLEPGRYAAVCFVPEGTTHEHEGEGPPHFTLGMMAEFTAE</sequence>
<evidence type="ECO:0000313" key="2">
    <source>
        <dbReference type="EMBL" id="WRL66167.1"/>
    </source>
</evidence>
<protein>
    <submittedName>
        <fullName evidence="2">Uncharacterized protein</fullName>
    </submittedName>
</protein>
<proteinExistence type="predicted"/>
<accession>A0ABZ1B711</accession>